<dbReference type="PANTHER" id="PTHR21043:SF0">
    <property type="entry name" value="MITOCHONDRIAL ASSEMBLY OF RIBOSOMAL LARGE SUBUNIT PROTEIN 1"/>
    <property type="match status" value="1"/>
</dbReference>
<dbReference type="Pfam" id="PF02410">
    <property type="entry name" value="RsfS"/>
    <property type="match status" value="1"/>
</dbReference>
<dbReference type="InterPro" id="IPR043519">
    <property type="entry name" value="NT_sf"/>
</dbReference>
<dbReference type="AlphaFoldDB" id="A0A2G9YBQ1"/>
<evidence type="ECO:0000256" key="1">
    <source>
        <dbReference type="ARBA" id="ARBA00010574"/>
    </source>
</evidence>
<evidence type="ECO:0000313" key="3">
    <source>
        <dbReference type="Proteomes" id="UP000230392"/>
    </source>
</evidence>
<feature type="non-terminal residue" evidence="2">
    <location>
        <position position="59"/>
    </location>
</feature>
<dbReference type="Proteomes" id="UP000230392">
    <property type="component" value="Unassembled WGS sequence"/>
</dbReference>
<name>A0A2G9YBQ1_9BACT</name>
<proteinExistence type="inferred from homology"/>
<reference evidence="2 3" key="1">
    <citation type="submission" date="2017-09" db="EMBL/GenBank/DDBJ databases">
        <title>Depth-based differentiation of microbial function through sediment-hosted aquifers and enrichment of novel symbionts in the deep terrestrial subsurface.</title>
        <authorList>
            <person name="Probst A.J."/>
            <person name="Ladd B."/>
            <person name="Jarett J.K."/>
            <person name="Geller-Mcgrath D.E."/>
            <person name="Sieber C.M."/>
            <person name="Emerson J.B."/>
            <person name="Anantharaman K."/>
            <person name="Thomas B.C."/>
            <person name="Malmstrom R."/>
            <person name="Stieglmeier M."/>
            <person name="Klingl A."/>
            <person name="Woyke T."/>
            <person name="Ryan C.M."/>
            <person name="Banfield J.F."/>
        </authorList>
    </citation>
    <scope>NUCLEOTIDE SEQUENCE [LARGE SCALE GENOMIC DNA]</scope>
    <source>
        <strain evidence="2">CG23_combo_of_CG06-09_8_20_14_all_48_7</strain>
    </source>
</reference>
<dbReference type="GO" id="GO:0090071">
    <property type="term" value="P:negative regulation of ribosome biogenesis"/>
    <property type="evidence" value="ECO:0007669"/>
    <property type="project" value="TreeGrafter"/>
</dbReference>
<sequence length="59" mass="6718">MRVPKKIAELVSILQEKHAKDILVLQLSRMATFTNYFIICTGESIPQVKAIAEEVFNKL</sequence>
<accession>A0A2G9YBQ1</accession>
<dbReference type="EMBL" id="PCRF01000044">
    <property type="protein sequence ID" value="PIP16644.1"/>
    <property type="molecule type" value="Genomic_DNA"/>
</dbReference>
<dbReference type="InterPro" id="IPR004394">
    <property type="entry name" value="Iojap/RsfS/C7orf30"/>
</dbReference>
<organism evidence="2 3">
    <name type="scientific">bacterium (Candidatus Ratteibacteria) CG23_combo_of_CG06-09_8_20_14_all_48_7</name>
    <dbReference type="NCBI Taxonomy" id="2014292"/>
    <lineage>
        <taxon>Bacteria</taxon>
        <taxon>Candidatus Ratteibacteria</taxon>
    </lineage>
</organism>
<dbReference type="Gene3D" id="3.30.460.10">
    <property type="entry name" value="Beta Polymerase, domain 2"/>
    <property type="match status" value="1"/>
</dbReference>
<dbReference type="GO" id="GO:0043023">
    <property type="term" value="F:ribosomal large subunit binding"/>
    <property type="evidence" value="ECO:0007669"/>
    <property type="project" value="TreeGrafter"/>
</dbReference>
<dbReference type="PANTHER" id="PTHR21043">
    <property type="entry name" value="IOJAP SUPERFAMILY ORTHOLOG"/>
    <property type="match status" value="1"/>
</dbReference>
<dbReference type="SUPFAM" id="SSF81301">
    <property type="entry name" value="Nucleotidyltransferase"/>
    <property type="match status" value="1"/>
</dbReference>
<evidence type="ECO:0000313" key="2">
    <source>
        <dbReference type="EMBL" id="PIP16644.1"/>
    </source>
</evidence>
<protein>
    <submittedName>
        <fullName evidence="2">Ribosome silencing factor RsfS</fullName>
    </submittedName>
</protein>
<comment type="caution">
    <text evidence="2">The sequence shown here is derived from an EMBL/GenBank/DDBJ whole genome shotgun (WGS) entry which is preliminary data.</text>
</comment>
<dbReference type="GO" id="GO:0017148">
    <property type="term" value="P:negative regulation of translation"/>
    <property type="evidence" value="ECO:0007669"/>
    <property type="project" value="TreeGrafter"/>
</dbReference>
<comment type="similarity">
    <text evidence="1">Belongs to the Iojap/RsfS family.</text>
</comment>
<gene>
    <name evidence="2" type="ORF">COX46_00985</name>
</gene>